<comment type="catalytic activity">
    <reaction evidence="21">
        <text>tRNA(Sec) + L-serine + ATP = L-seryl-tRNA(Sec) + AMP + diphosphate + H(+)</text>
        <dbReference type="Rhea" id="RHEA:42580"/>
        <dbReference type="Rhea" id="RHEA-COMP:9742"/>
        <dbReference type="Rhea" id="RHEA-COMP:10128"/>
        <dbReference type="ChEBI" id="CHEBI:15378"/>
        <dbReference type="ChEBI" id="CHEBI:30616"/>
        <dbReference type="ChEBI" id="CHEBI:33019"/>
        <dbReference type="ChEBI" id="CHEBI:33384"/>
        <dbReference type="ChEBI" id="CHEBI:78442"/>
        <dbReference type="ChEBI" id="CHEBI:78533"/>
        <dbReference type="ChEBI" id="CHEBI:456215"/>
        <dbReference type="EC" id="6.1.1.11"/>
    </reaction>
</comment>
<sequence>MVLNIDLFRVEKGGNPDLIRISQKGRFADVTLVDKVIEADVEWRKERFNLDVINRASKMCSTTIGDKMKKKEQQGGPEELPADFVTKFDALSLDVLKPLSIAQIKNLKKKLDEETVQTNLKMENLEKDRNENLKKIGNLLHDSVPISDNEDDNKVERTFGDCESRKCYSHVWFLTSSFMVFEVDLVTMVDGFDGERGANVAGALIGLALRILSEKGFVPIYPPFFMRKEFMQEVAQLSQFDEELYRVVGKGSENENSGDEWLVPANLPLKYAGMSTCFRQEAGSHGRDTRGIFRVHQFEKVEQFVICSPFDDESWEHFDEMIGNAEFYYQLLGIPYRIVNIVSGELNNAASKKLDLEAWFPASGAFRELVSCSNCTDYQSRRLKIRYGQTKKLDGEVNFVHMLNATMCATTRVICAVLENYQTDDCILIPEALREFMPPQYKEKIPFVKPAPCDQEKVKEKLPKKEGLDAEHSQELVSSRLPSSNNIIRGQEDSYAVGKRIASGKYGAVYEVLRTRDGKLFAAKLEVCDIATRALSMDYLVLKAANKSHLTHFCNLVDRGMIQKHFKFLIMNRLGENLYKLRLQFQHYRFSAPTALRLSLEMLSALEQLHSLGYVHRDVKPSNFALLQSKDNKTCRIILIDFGLCRQFKLQSGEIKPPRENTQFRGTIRYAPLAAHRAQEQSPKDDLESWLYVVAEFMAGELPWSGYHGAERDEVRRIKEETRSQQGMIDLLKHCPRMEFRRILTYLDQLDYNTLPSYQIVGFLIAFVLAFAIGANDTANSFGTSVGSRVLTLQQAYLLASLFETLGAALLGYQVTDTMRKGVVDLAIYEGREKELVLGQIAVLTGCGAWLLIATFFKMPVSTTHSIVGATIGYSILLHGTDGIRWSKVTKIYIGLDKWPLWAVLSLSFGIGLIAALITRFFVVERLKNYILVNTSDGSEQIKVVSGVNISNSETTRNSSNYRRISEPVNNNGTTTEKSETTLLTQKSTSEKSKIEENGQEMQQNNQNGSLGNASIRPASSLLSFFRSSKPEDPYASRLFTFLQVLTACFSGFAHGGNDVSNAIAPLVSLYAIYDEGSVHQSKHTSIYLLLYGAAGMCVGLWLLGHRVIYTVGENLTRITPPGGFAIEFGAAITVLFASKLGLPISSTQCKVGSVVAVGLVQAHPVVHWSVFRNISLSWLVTLPIAGLMSAVMENSNAGENGLFVNGVHNPSVKSTSNDDSIKPCKPQNVGIIGAEFYFPRSYVDQKELEKFDNVSPNKYTLGLGQFEMGFCHENEDSCSMALSVTAQLLENYKVKVAPTSIGFLAVGTETLVDRSKSIKSVLMDLFMESGNTDIEGVDEKNACFGGTQALLHSVDWLYANYEFEGRLAIVVCVDVAVYAKGPARSTGGAGAIAFLIGPEASIIFDRGLRSFYSSNVYDFYKPIGGFCTEYPKVDGPNSVGTYLHALNACYNGYLNKWKKINSDANGSLNDFRAVLFHSPYSRLCQKAFAWLSFVDYQRDVPSSGFFNDLEEYKNMSLAEILQLENGKTRSDSKDRFTDKTLNACSFIAHEKLDRHLEFGQRIGNITPFMPDLDGQRLLLFSYGSGCVAAMFSLTIRFNDKTKDLYNALKKSAAEAFDRLHERIKFTPEQFTKILEKREEITELYLDMSSTQTELFGAGGKAVKAEPVSDVVDAEPSRQMEVKMEVAEELNENLTNPKRLSKSVRIARKKQKAALALIQANEGNKIGEDRDCASTTMDASTQTGESKVGAATTTTKVDASTQVRLPRNLRRLKKRRAEALNQQLVMQTLKGEV</sequence>
<dbReference type="PRINTS" id="PR00981">
    <property type="entry name" value="TRNASYNTHSER"/>
</dbReference>
<comment type="similarity">
    <text evidence="4">Belongs to the inorganic phosphate transporter (PiT) (TC 2.A.20) family.</text>
</comment>
<reference evidence="31" key="1">
    <citation type="submission" date="2022-11" db="UniProtKB">
        <authorList>
            <consortium name="WormBaseParasite"/>
        </authorList>
    </citation>
    <scope>IDENTIFICATION</scope>
</reference>
<dbReference type="Pfam" id="PF02403">
    <property type="entry name" value="Seryl_tRNA_N"/>
    <property type="match status" value="1"/>
</dbReference>
<dbReference type="InterPro" id="IPR001204">
    <property type="entry name" value="Phos_transporter"/>
</dbReference>
<dbReference type="FunFam" id="1.10.287.40:FF:000002">
    <property type="entry name" value="Serine--tRNA ligase, cytoplasmic"/>
    <property type="match status" value="1"/>
</dbReference>
<keyword evidence="10" id="KW-0436">Ligase</keyword>
<keyword evidence="12" id="KW-0547">Nucleotide-binding</keyword>
<keyword evidence="18 27" id="KW-0472">Membrane</keyword>
<evidence type="ECO:0000256" key="25">
    <source>
        <dbReference type="PIRSR" id="PIRSR610122-2"/>
    </source>
</evidence>
<keyword evidence="16 27" id="KW-1133">Transmembrane helix</keyword>
<comment type="pathway">
    <text evidence="2">Metabolic intermediate biosynthesis; (R)-mevalonate biosynthesis; (R)-mevalonate from acetyl-CoA: step 2/3.</text>
</comment>
<evidence type="ECO:0000259" key="28">
    <source>
        <dbReference type="PROSITE" id="PS50011"/>
    </source>
</evidence>
<dbReference type="InterPro" id="IPR011009">
    <property type="entry name" value="Kinase-like_dom_sf"/>
</dbReference>
<evidence type="ECO:0000256" key="14">
    <source>
        <dbReference type="ARBA" id="ARBA00022917"/>
    </source>
</evidence>
<feature type="transmembrane region" description="Helical" evidence="27">
    <location>
        <begin position="796"/>
        <end position="816"/>
    </location>
</feature>
<keyword evidence="13" id="KW-0067">ATP-binding</keyword>
<feature type="active site" description="Proton donor/acceptor" evidence="24">
    <location>
        <position position="1310"/>
    </location>
</feature>
<feature type="binding site" evidence="25">
    <location>
        <position position="1439"/>
    </location>
    <ligand>
        <name>CoA</name>
        <dbReference type="ChEBI" id="CHEBI:57287"/>
    </ligand>
</feature>
<dbReference type="Pfam" id="PF00587">
    <property type="entry name" value="tRNA-synt_2b"/>
    <property type="match status" value="1"/>
</dbReference>
<dbReference type="InterPro" id="IPR006195">
    <property type="entry name" value="aa-tRNA-synth_II"/>
</dbReference>
<dbReference type="SUPFAM" id="SSF46589">
    <property type="entry name" value="tRNA-binding arm"/>
    <property type="match status" value="1"/>
</dbReference>
<name>A0A915M8U0_MELJA</name>
<evidence type="ECO:0000256" key="21">
    <source>
        <dbReference type="ARBA" id="ARBA00047929"/>
    </source>
</evidence>
<dbReference type="Gene3D" id="3.40.47.10">
    <property type="match status" value="1"/>
</dbReference>
<dbReference type="GO" id="GO:0006084">
    <property type="term" value="P:acetyl-CoA metabolic process"/>
    <property type="evidence" value="ECO:0007669"/>
    <property type="project" value="InterPro"/>
</dbReference>
<feature type="transmembrane region" description="Helical" evidence="27">
    <location>
        <begin position="864"/>
        <end position="881"/>
    </location>
</feature>
<dbReference type="WBParaSite" id="scaffold343_cov157.g878">
    <property type="protein sequence ID" value="scaffold343_cov157.g878"/>
    <property type="gene ID" value="scaffold343_cov157.g878"/>
</dbReference>
<keyword evidence="15" id="KW-0752">Steroid biosynthesis</keyword>
<evidence type="ECO:0000256" key="3">
    <source>
        <dbReference type="ARBA" id="ARBA00007061"/>
    </source>
</evidence>
<dbReference type="NCBIfam" id="TIGR00414">
    <property type="entry name" value="serS"/>
    <property type="match status" value="1"/>
</dbReference>
<evidence type="ECO:0000256" key="27">
    <source>
        <dbReference type="SAM" id="Phobius"/>
    </source>
</evidence>
<evidence type="ECO:0000256" key="13">
    <source>
        <dbReference type="ARBA" id="ARBA00022840"/>
    </source>
</evidence>
<dbReference type="SUPFAM" id="SSF55681">
    <property type="entry name" value="Class II aaRS and biotin synthetases"/>
    <property type="match status" value="1"/>
</dbReference>
<dbReference type="InterPro" id="IPR013746">
    <property type="entry name" value="HMG_CoA_synt_C_dom"/>
</dbReference>
<evidence type="ECO:0000256" key="16">
    <source>
        <dbReference type="ARBA" id="ARBA00022989"/>
    </source>
</evidence>
<keyword evidence="30" id="KW-1185">Reference proteome</keyword>
<evidence type="ECO:0000313" key="30">
    <source>
        <dbReference type="Proteomes" id="UP000887561"/>
    </source>
</evidence>
<dbReference type="PROSITE" id="PS01226">
    <property type="entry name" value="HMG_COA_SYNTHASE"/>
    <property type="match status" value="1"/>
</dbReference>
<dbReference type="NCBIfam" id="TIGR01833">
    <property type="entry name" value="HMG-CoA-S_euk"/>
    <property type="match status" value="1"/>
</dbReference>
<evidence type="ECO:0000259" key="29">
    <source>
        <dbReference type="PROSITE" id="PS50862"/>
    </source>
</evidence>
<keyword evidence="14" id="KW-0648">Protein biosynthesis</keyword>
<evidence type="ECO:0000256" key="6">
    <source>
        <dbReference type="ARBA" id="ARBA00012840"/>
    </source>
</evidence>
<dbReference type="Gene3D" id="1.10.287.40">
    <property type="entry name" value="Serine-tRNA synthetase, tRNA binding domain"/>
    <property type="match status" value="1"/>
</dbReference>
<evidence type="ECO:0000256" key="2">
    <source>
        <dbReference type="ARBA" id="ARBA00005218"/>
    </source>
</evidence>
<protein>
    <recommendedName>
        <fullName evidence="20">Seryl-tRNA synthetase</fullName>
        <ecNumber evidence="7">2.3.3.10</ecNumber>
        <ecNumber evidence="6">6.1.1.11</ecNumber>
    </recommendedName>
</protein>
<dbReference type="CDD" id="cd00770">
    <property type="entry name" value="SerRS_core"/>
    <property type="match status" value="1"/>
</dbReference>
<dbReference type="InterPro" id="IPR045864">
    <property type="entry name" value="aa-tRNA-synth_II/BPL/LPL"/>
</dbReference>
<evidence type="ECO:0000256" key="17">
    <source>
        <dbReference type="ARBA" id="ARBA00023011"/>
    </source>
</evidence>
<feature type="region of interest" description="Disordered" evidence="26">
    <location>
        <begin position="954"/>
        <end position="1012"/>
    </location>
</feature>
<dbReference type="SMART" id="SM00220">
    <property type="entry name" value="S_TKc"/>
    <property type="match status" value="1"/>
</dbReference>
<feature type="transmembrane region" description="Helical" evidence="27">
    <location>
        <begin position="1087"/>
        <end position="1105"/>
    </location>
</feature>
<dbReference type="Pfam" id="PF01154">
    <property type="entry name" value="HMG_CoA_synt_N"/>
    <property type="match status" value="1"/>
</dbReference>
<dbReference type="InterPro" id="IPR033729">
    <property type="entry name" value="SerRS_core"/>
</dbReference>
<comment type="catalytic activity">
    <reaction evidence="23">
        <text>acetoacetyl-CoA + acetyl-CoA + H2O = (3S)-3-hydroxy-3-methylglutaryl-CoA + CoA + H(+)</text>
        <dbReference type="Rhea" id="RHEA:10188"/>
        <dbReference type="ChEBI" id="CHEBI:15377"/>
        <dbReference type="ChEBI" id="CHEBI:15378"/>
        <dbReference type="ChEBI" id="CHEBI:43074"/>
        <dbReference type="ChEBI" id="CHEBI:57286"/>
        <dbReference type="ChEBI" id="CHEBI:57287"/>
        <dbReference type="ChEBI" id="CHEBI:57288"/>
        <dbReference type="EC" id="2.3.3.10"/>
    </reaction>
    <physiologicalReaction direction="left-to-right" evidence="23">
        <dbReference type="Rhea" id="RHEA:10189"/>
    </physiologicalReaction>
</comment>
<dbReference type="SUPFAM" id="SSF53901">
    <property type="entry name" value="Thiolase-like"/>
    <property type="match status" value="2"/>
</dbReference>
<feature type="compositionally biased region" description="Low complexity" evidence="26">
    <location>
        <begin position="1000"/>
        <end position="1009"/>
    </location>
</feature>
<dbReference type="GO" id="GO:0004421">
    <property type="term" value="F:hydroxymethylglutaryl-CoA synthase activity"/>
    <property type="evidence" value="ECO:0007669"/>
    <property type="project" value="UniProtKB-EC"/>
</dbReference>
<dbReference type="PANTHER" id="PTHR11778">
    <property type="entry name" value="SERYL-TRNA SYNTHETASE"/>
    <property type="match status" value="1"/>
</dbReference>
<evidence type="ECO:0000313" key="31">
    <source>
        <dbReference type="WBParaSite" id="scaffold343_cov157.g878"/>
    </source>
</evidence>
<dbReference type="GO" id="GO:0016126">
    <property type="term" value="P:sterol biosynthetic process"/>
    <property type="evidence" value="ECO:0007669"/>
    <property type="project" value="UniProtKB-KW"/>
</dbReference>
<dbReference type="InterPro" id="IPR016039">
    <property type="entry name" value="Thiolase-like"/>
</dbReference>
<evidence type="ECO:0000256" key="12">
    <source>
        <dbReference type="ARBA" id="ARBA00022741"/>
    </source>
</evidence>
<evidence type="ECO:0000256" key="5">
    <source>
        <dbReference type="ARBA" id="ARBA00010728"/>
    </source>
</evidence>
<comment type="similarity">
    <text evidence="5">Belongs to the class-II aminoacyl-tRNA synthetase family. Type-1 seryl-tRNA synthetase subfamily.</text>
</comment>
<dbReference type="EC" id="6.1.1.11" evidence="6"/>
<evidence type="ECO:0000256" key="22">
    <source>
        <dbReference type="ARBA" id="ARBA00048823"/>
    </source>
</evidence>
<keyword evidence="11 27" id="KW-0812">Transmembrane</keyword>
<dbReference type="Pfam" id="PF00069">
    <property type="entry name" value="Pkinase"/>
    <property type="match status" value="1"/>
</dbReference>
<dbReference type="PROSITE" id="PS50862">
    <property type="entry name" value="AA_TRNA_LIGASE_II"/>
    <property type="match status" value="1"/>
</dbReference>
<keyword evidence="17" id="KW-0753">Steroid metabolism</keyword>
<evidence type="ECO:0000256" key="23">
    <source>
        <dbReference type="ARBA" id="ARBA00049887"/>
    </source>
</evidence>
<dbReference type="Proteomes" id="UP000887561">
    <property type="component" value="Unplaced"/>
</dbReference>
<dbReference type="Gene3D" id="3.30.930.10">
    <property type="entry name" value="Bira Bifunctional Protein, Domain 2"/>
    <property type="match status" value="1"/>
</dbReference>
<proteinExistence type="inferred from homology"/>
<organism evidence="30 31">
    <name type="scientific">Meloidogyne javanica</name>
    <name type="common">Root-knot nematode worm</name>
    <dbReference type="NCBI Taxonomy" id="6303"/>
    <lineage>
        <taxon>Eukaryota</taxon>
        <taxon>Metazoa</taxon>
        <taxon>Ecdysozoa</taxon>
        <taxon>Nematoda</taxon>
        <taxon>Chromadorea</taxon>
        <taxon>Rhabditida</taxon>
        <taxon>Tylenchina</taxon>
        <taxon>Tylenchomorpha</taxon>
        <taxon>Tylenchoidea</taxon>
        <taxon>Meloidogynidae</taxon>
        <taxon>Meloidogyninae</taxon>
        <taxon>Meloidogyne</taxon>
        <taxon>Meloidogyne incognita group</taxon>
    </lineage>
</organism>
<feature type="transmembrane region" description="Helical" evidence="27">
    <location>
        <begin position="901"/>
        <end position="923"/>
    </location>
</feature>
<dbReference type="SUPFAM" id="SSF56112">
    <property type="entry name" value="Protein kinase-like (PK-like)"/>
    <property type="match status" value="1"/>
</dbReference>
<keyword evidence="19" id="KW-0030">Aminoacyl-tRNA synthetase</keyword>
<dbReference type="InterPro" id="IPR000719">
    <property type="entry name" value="Prot_kinase_dom"/>
</dbReference>
<evidence type="ECO:0000256" key="10">
    <source>
        <dbReference type="ARBA" id="ARBA00022598"/>
    </source>
</evidence>
<evidence type="ECO:0000256" key="20">
    <source>
        <dbReference type="ARBA" id="ARBA00031113"/>
    </source>
</evidence>
<evidence type="ECO:0000256" key="18">
    <source>
        <dbReference type="ARBA" id="ARBA00023136"/>
    </source>
</evidence>
<dbReference type="InterPro" id="IPR015866">
    <property type="entry name" value="Ser-tRNA-synth_1_N"/>
</dbReference>
<evidence type="ECO:0000256" key="15">
    <source>
        <dbReference type="ARBA" id="ARBA00022955"/>
    </source>
</evidence>
<dbReference type="GO" id="GO:0004672">
    <property type="term" value="F:protein kinase activity"/>
    <property type="evidence" value="ECO:0007669"/>
    <property type="project" value="InterPro"/>
</dbReference>
<comment type="subcellular location">
    <subcellularLocation>
        <location evidence="1">Membrane</location>
        <topology evidence="1">Multi-pass membrane protein</topology>
    </subcellularLocation>
</comment>
<dbReference type="InterPro" id="IPR002314">
    <property type="entry name" value="aa-tRNA-synt_IIb"/>
</dbReference>
<dbReference type="GO" id="GO:0004828">
    <property type="term" value="F:serine-tRNA ligase activity"/>
    <property type="evidence" value="ECO:0007669"/>
    <property type="project" value="UniProtKB-EC"/>
</dbReference>
<comment type="similarity">
    <text evidence="3">Belongs to the thiolase-like superfamily. HMG-CoA synthase family.</text>
</comment>
<feature type="domain" description="Aminoacyl-transfer RNA synthetases class-II family profile" evidence="29">
    <location>
        <begin position="210"/>
        <end position="430"/>
    </location>
</feature>
<evidence type="ECO:0000256" key="19">
    <source>
        <dbReference type="ARBA" id="ARBA00023146"/>
    </source>
</evidence>
<keyword evidence="15" id="KW-0444">Lipid biosynthesis</keyword>
<dbReference type="InterPro" id="IPR000590">
    <property type="entry name" value="HMG_CoA_synt_AS"/>
</dbReference>
<dbReference type="InterPro" id="IPR013528">
    <property type="entry name" value="HMG_CoA_synth_N"/>
</dbReference>
<dbReference type="GO" id="GO:0006817">
    <property type="term" value="P:phosphate ion transport"/>
    <property type="evidence" value="ECO:0007669"/>
    <property type="project" value="UniProtKB-KW"/>
</dbReference>
<keyword evidence="17" id="KW-0756">Sterol biosynthesis</keyword>
<keyword evidence="15" id="KW-0443">Lipid metabolism</keyword>
<dbReference type="Pfam" id="PF01384">
    <property type="entry name" value="PHO4"/>
    <property type="match status" value="1"/>
</dbReference>
<keyword evidence="8" id="KW-0813">Transport</keyword>
<evidence type="ECO:0000256" key="8">
    <source>
        <dbReference type="ARBA" id="ARBA00022448"/>
    </source>
</evidence>
<dbReference type="GO" id="GO:0010142">
    <property type="term" value="P:farnesyl diphosphate biosynthetic process, mevalonate pathway"/>
    <property type="evidence" value="ECO:0007669"/>
    <property type="project" value="InterPro"/>
</dbReference>
<dbReference type="GO" id="GO:0006434">
    <property type="term" value="P:seryl-tRNA aminoacylation"/>
    <property type="evidence" value="ECO:0007669"/>
    <property type="project" value="InterPro"/>
</dbReference>
<dbReference type="GO" id="GO:0016020">
    <property type="term" value="C:membrane"/>
    <property type="evidence" value="ECO:0007669"/>
    <property type="project" value="UniProtKB-SubCell"/>
</dbReference>
<dbReference type="CDD" id="cd00827">
    <property type="entry name" value="init_cond_enzymes"/>
    <property type="match status" value="1"/>
</dbReference>
<feature type="active site" description="Acyl-thioester intermediate" evidence="24">
    <location>
        <position position="1344"/>
    </location>
</feature>
<feature type="binding site" evidence="25">
    <location>
        <position position="1487"/>
    </location>
    <ligand>
        <name>CoA</name>
        <dbReference type="ChEBI" id="CHEBI:57287"/>
    </ligand>
</feature>
<dbReference type="GO" id="GO:0005524">
    <property type="term" value="F:ATP binding"/>
    <property type="evidence" value="ECO:0007669"/>
    <property type="project" value="UniProtKB-KW"/>
</dbReference>
<accession>A0A915M8U0</accession>
<evidence type="ECO:0000256" key="26">
    <source>
        <dbReference type="SAM" id="MobiDB-lite"/>
    </source>
</evidence>
<dbReference type="GO" id="GO:0005315">
    <property type="term" value="F:phosphate transmembrane transporter activity"/>
    <property type="evidence" value="ECO:0007669"/>
    <property type="project" value="InterPro"/>
</dbReference>
<dbReference type="Pfam" id="PF08540">
    <property type="entry name" value="HMG_CoA_synt_C"/>
    <property type="match status" value="1"/>
</dbReference>
<evidence type="ECO:0000256" key="11">
    <source>
        <dbReference type="ARBA" id="ARBA00022692"/>
    </source>
</evidence>
<evidence type="ECO:0000256" key="7">
    <source>
        <dbReference type="ARBA" id="ARBA00012978"/>
    </source>
</evidence>
<comment type="catalytic activity">
    <reaction evidence="22">
        <text>tRNA(Ser) + L-serine + ATP = L-seryl-tRNA(Ser) + AMP + diphosphate + H(+)</text>
        <dbReference type="Rhea" id="RHEA:12292"/>
        <dbReference type="Rhea" id="RHEA-COMP:9669"/>
        <dbReference type="Rhea" id="RHEA-COMP:9703"/>
        <dbReference type="ChEBI" id="CHEBI:15378"/>
        <dbReference type="ChEBI" id="CHEBI:30616"/>
        <dbReference type="ChEBI" id="CHEBI:33019"/>
        <dbReference type="ChEBI" id="CHEBI:33384"/>
        <dbReference type="ChEBI" id="CHEBI:78442"/>
        <dbReference type="ChEBI" id="CHEBI:78533"/>
        <dbReference type="ChEBI" id="CHEBI:456215"/>
        <dbReference type="EC" id="6.1.1.11"/>
    </reaction>
</comment>
<feature type="compositionally biased region" description="Polar residues" evidence="26">
    <location>
        <begin position="954"/>
        <end position="973"/>
    </location>
</feature>
<dbReference type="InterPro" id="IPR002317">
    <property type="entry name" value="Ser-tRNA-ligase_type_1"/>
</dbReference>
<dbReference type="EC" id="2.3.3.10" evidence="7"/>
<dbReference type="PROSITE" id="PS50011">
    <property type="entry name" value="PROTEIN_KINASE_DOM"/>
    <property type="match status" value="1"/>
</dbReference>
<evidence type="ECO:0000256" key="24">
    <source>
        <dbReference type="PIRSR" id="PIRSR610122-1"/>
    </source>
</evidence>
<dbReference type="Gene3D" id="1.10.510.10">
    <property type="entry name" value="Transferase(Phosphotransferase) domain 1"/>
    <property type="match status" value="1"/>
</dbReference>
<evidence type="ECO:0000256" key="9">
    <source>
        <dbReference type="ARBA" id="ARBA00022592"/>
    </source>
</evidence>
<keyword evidence="9" id="KW-0592">Phosphate transport</keyword>
<feature type="active site" description="Proton donor/acceptor" evidence="24">
    <location>
        <position position="1478"/>
    </location>
</feature>
<keyword evidence="17" id="KW-1207">Sterol metabolism</keyword>
<feature type="transmembrane region" description="Helical" evidence="27">
    <location>
        <begin position="757"/>
        <end position="775"/>
    </location>
</feature>
<evidence type="ECO:0000256" key="4">
    <source>
        <dbReference type="ARBA" id="ARBA00009916"/>
    </source>
</evidence>
<dbReference type="InterPro" id="IPR042103">
    <property type="entry name" value="SerRS_1_N_sf"/>
</dbReference>
<feature type="transmembrane region" description="Helical" evidence="27">
    <location>
        <begin position="836"/>
        <end position="857"/>
    </location>
</feature>
<feature type="domain" description="Protein kinase" evidence="28">
    <location>
        <begin position="495"/>
        <end position="755"/>
    </location>
</feature>
<dbReference type="InterPro" id="IPR010122">
    <property type="entry name" value="HMG_CoA_synthase_euk"/>
</dbReference>
<evidence type="ECO:0000256" key="1">
    <source>
        <dbReference type="ARBA" id="ARBA00004141"/>
    </source>
</evidence>
<dbReference type="InterPro" id="IPR010978">
    <property type="entry name" value="tRNA-bd_arm"/>
</dbReference>